<dbReference type="Proteomes" id="UP001626550">
    <property type="component" value="Unassembled WGS sequence"/>
</dbReference>
<name>A0ABD2Q9K6_9PLAT</name>
<proteinExistence type="predicted"/>
<comment type="caution">
    <text evidence="1">The sequence shown here is derived from an EMBL/GenBank/DDBJ whole genome shotgun (WGS) entry which is preliminary data.</text>
</comment>
<reference evidence="1 2" key="1">
    <citation type="submission" date="2024-11" db="EMBL/GenBank/DDBJ databases">
        <title>Adaptive evolution of stress response genes in parasites aligns with host niche diversity.</title>
        <authorList>
            <person name="Hahn C."/>
            <person name="Resl P."/>
        </authorList>
    </citation>
    <scope>NUCLEOTIDE SEQUENCE [LARGE SCALE GENOMIC DNA]</scope>
    <source>
        <strain evidence="1">EGGRZ-B1_66</strain>
        <tissue evidence="1">Body</tissue>
    </source>
</reference>
<organism evidence="1 2">
    <name type="scientific">Cichlidogyrus casuarinus</name>
    <dbReference type="NCBI Taxonomy" id="1844966"/>
    <lineage>
        <taxon>Eukaryota</taxon>
        <taxon>Metazoa</taxon>
        <taxon>Spiralia</taxon>
        <taxon>Lophotrochozoa</taxon>
        <taxon>Platyhelminthes</taxon>
        <taxon>Monogenea</taxon>
        <taxon>Monopisthocotylea</taxon>
        <taxon>Dactylogyridea</taxon>
        <taxon>Ancyrocephalidae</taxon>
        <taxon>Cichlidogyrus</taxon>
    </lineage>
</organism>
<dbReference type="SUPFAM" id="SSF81901">
    <property type="entry name" value="HCP-like"/>
    <property type="match status" value="1"/>
</dbReference>
<evidence type="ECO:0000313" key="2">
    <source>
        <dbReference type="Proteomes" id="UP001626550"/>
    </source>
</evidence>
<keyword evidence="2" id="KW-1185">Reference proteome</keyword>
<accession>A0ABD2Q9K6</accession>
<protein>
    <submittedName>
        <fullName evidence="1">Uncharacterized protein</fullName>
    </submittedName>
</protein>
<evidence type="ECO:0000313" key="1">
    <source>
        <dbReference type="EMBL" id="KAL3316219.1"/>
    </source>
</evidence>
<gene>
    <name evidence="1" type="ORF">Ciccas_005137</name>
</gene>
<dbReference type="EMBL" id="JBJKFK010000579">
    <property type="protein sequence ID" value="KAL3316219.1"/>
    <property type="molecule type" value="Genomic_DNA"/>
</dbReference>
<sequence>MQCFAKRLATAFKSVQGNKGACTNAFSQDLTDDDLSTSFHTQTLLEPTLIDSTKSHFKPFTCQIPPIKNVSLNKPVQSVNGASTSFLCHLLNTRVLDELDANVVTEEPPSEWVTMHQIGYSPAKFNLGLWYQSHFPNKPAMAEFYYRQAYEADGHPEAAYNLACLLMKQNGGRLTAESQRLMQHSSDSGVKEAIKFISSSN</sequence>
<dbReference type="InterPro" id="IPR011990">
    <property type="entry name" value="TPR-like_helical_dom_sf"/>
</dbReference>
<dbReference type="AlphaFoldDB" id="A0ABD2Q9K6"/>
<dbReference type="Gene3D" id="1.25.40.10">
    <property type="entry name" value="Tetratricopeptide repeat domain"/>
    <property type="match status" value="1"/>
</dbReference>